<name>A0A9W6LNY7_9FUSO</name>
<dbReference type="EMBL" id="BSDY01000013">
    <property type="protein sequence ID" value="GLI57108.1"/>
    <property type="molecule type" value="Genomic_DNA"/>
</dbReference>
<keyword evidence="2" id="KW-1185">Reference proteome</keyword>
<dbReference type="Proteomes" id="UP001144471">
    <property type="component" value="Unassembled WGS sequence"/>
</dbReference>
<dbReference type="RefSeq" id="WP_281836572.1">
    <property type="nucleotide sequence ID" value="NZ_BSDY01000013.1"/>
</dbReference>
<protein>
    <submittedName>
        <fullName evidence="1">Uncharacterized protein</fullName>
    </submittedName>
</protein>
<proteinExistence type="predicted"/>
<dbReference type="AlphaFoldDB" id="A0A9W6LNY7"/>
<organism evidence="1 2">
    <name type="scientific">Propionigenium maris DSM 9537</name>
    <dbReference type="NCBI Taxonomy" id="1123000"/>
    <lineage>
        <taxon>Bacteria</taxon>
        <taxon>Fusobacteriati</taxon>
        <taxon>Fusobacteriota</taxon>
        <taxon>Fusobacteriia</taxon>
        <taxon>Fusobacteriales</taxon>
        <taxon>Fusobacteriaceae</taxon>
        <taxon>Propionigenium</taxon>
    </lineage>
</organism>
<gene>
    <name evidence="1" type="ORF">PM10SUCC1_26220</name>
</gene>
<sequence length="200" mass="23060">MKKIIFDTVKNLFLLEEGRLEDNTIIYPTYRTKAERRISEQEAKQVFIHEVIRNGVKYSVETPTRLPYSFSGETLLSGNIDVSTYSPDLREQTNIEFKATNCAYGSIEKDFQKLILEDARGIFFHVIEGSNSGTLPSIFGKYRRAITSISHNSELTLVLVSLRDRFLYYDTFNTLDVKGDSDFFHMESIGKRIIYEADLI</sequence>
<reference evidence="1" key="1">
    <citation type="submission" date="2022-12" db="EMBL/GenBank/DDBJ databases">
        <title>Reference genome sequencing for broad-spectrum identification of bacterial and archaeal isolates by mass spectrometry.</title>
        <authorList>
            <person name="Sekiguchi Y."/>
            <person name="Tourlousse D.M."/>
        </authorList>
    </citation>
    <scope>NUCLEOTIDE SEQUENCE</scope>
    <source>
        <strain evidence="1">10succ1</strain>
    </source>
</reference>
<comment type="caution">
    <text evidence="1">The sequence shown here is derived from an EMBL/GenBank/DDBJ whole genome shotgun (WGS) entry which is preliminary data.</text>
</comment>
<evidence type="ECO:0000313" key="2">
    <source>
        <dbReference type="Proteomes" id="UP001144471"/>
    </source>
</evidence>
<evidence type="ECO:0000313" key="1">
    <source>
        <dbReference type="EMBL" id="GLI57108.1"/>
    </source>
</evidence>
<accession>A0A9W6LNY7</accession>